<dbReference type="CAZy" id="GT2">
    <property type="family name" value="Glycosyltransferase Family 2"/>
</dbReference>
<reference evidence="3" key="1">
    <citation type="journal article" date="2009" name="Proc. Natl. Acad. Sci. U.S.A.">
        <title>Biogeography of the Sulfolobus islandicus pan-genome.</title>
        <authorList>
            <person name="Reno M.L."/>
            <person name="Held N.L."/>
            <person name="Fields C.J."/>
            <person name="Burke P.V."/>
            <person name="Whitaker R.J."/>
        </authorList>
    </citation>
    <scope>NUCLEOTIDE SEQUENCE [LARGE SCALE GENOMIC DNA]</scope>
    <source>
        <strain evidence="3">L.D.8.5 / Lassen #2</strain>
    </source>
</reference>
<keyword evidence="2" id="KW-0808">Transferase</keyword>
<gene>
    <name evidence="2" type="ordered locus">LD85_1140</name>
</gene>
<dbReference type="EMBL" id="CP001731">
    <property type="protein sequence ID" value="ADB86819.1"/>
    <property type="molecule type" value="Genomic_DNA"/>
</dbReference>
<proteinExistence type="predicted"/>
<dbReference type="HOGENOM" id="CLU_917086_0_0_2"/>
<protein>
    <submittedName>
        <fullName evidence="2">Glycosyl transferase, family 2</fullName>
    </submittedName>
</protein>
<dbReference type="Pfam" id="PF00535">
    <property type="entry name" value="Glycos_transf_2"/>
    <property type="match status" value="1"/>
</dbReference>
<name>D2PJ66_SACI9</name>
<dbReference type="SUPFAM" id="SSF53448">
    <property type="entry name" value="Nucleotide-diphospho-sugar transferases"/>
    <property type="match status" value="1"/>
</dbReference>
<dbReference type="InterPro" id="IPR029044">
    <property type="entry name" value="Nucleotide-diphossugar_trans"/>
</dbReference>
<feature type="domain" description="Glycosyltransferase 2-like" evidence="1">
    <location>
        <begin position="20"/>
        <end position="122"/>
    </location>
</feature>
<evidence type="ECO:0000313" key="2">
    <source>
        <dbReference type="EMBL" id="ADB86819.1"/>
    </source>
</evidence>
<dbReference type="InterPro" id="IPR001173">
    <property type="entry name" value="Glyco_trans_2-like"/>
</dbReference>
<dbReference type="AlphaFoldDB" id="D2PJ66"/>
<organism evidence="2 3">
    <name type="scientific">Saccharolobus islandicus (strain L.D.8.5 / Lassen #2)</name>
    <name type="common">Sulfolobus islandicus</name>
    <dbReference type="NCBI Taxonomy" id="425944"/>
    <lineage>
        <taxon>Archaea</taxon>
        <taxon>Thermoproteota</taxon>
        <taxon>Thermoprotei</taxon>
        <taxon>Sulfolobales</taxon>
        <taxon>Sulfolobaceae</taxon>
        <taxon>Saccharolobus</taxon>
    </lineage>
</organism>
<dbReference type="Gene3D" id="3.90.550.10">
    <property type="entry name" value="Spore Coat Polysaccharide Biosynthesis Protein SpsA, Chain A"/>
    <property type="match status" value="1"/>
</dbReference>
<dbReference type="GO" id="GO:0016740">
    <property type="term" value="F:transferase activity"/>
    <property type="evidence" value="ECO:0007669"/>
    <property type="project" value="UniProtKB-KW"/>
</dbReference>
<accession>D2PJ66</accession>
<sequence length="320" mass="37732">MTLPVEIFKTSFKLLSVMLITIVTYNPEEDFVAGIIKKIREKEERVKILVVDNHSTRKPLNKVQFLSDYFIPFDKNYGLGKAYNKATEVAKELGEDYVMFLDQDTTILDNFAPSKVVREAKELKDRGGPLPIILSVNIDNALIDEEIPNSNFYTARGVVNSGMILNVDYALRQPFLESLFLDRLDFEYTYRAEKFGYLPLVYRERMILHKPGENSKYYSRLCGKLLVALMLMLHRNDKDREKYKQYGYYSNFLRYYLILRNDIYLWFRGKIYPSFWKMIIGDIFIMCEVLGYRKSAKWIFRAIKYGLLGDLEKDNQKLFN</sequence>
<dbReference type="Proteomes" id="UP000001404">
    <property type="component" value="Chromosome"/>
</dbReference>
<evidence type="ECO:0000259" key="1">
    <source>
        <dbReference type="Pfam" id="PF00535"/>
    </source>
</evidence>
<dbReference type="KEGG" id="sii:LD85_1140"/>
<evidence type="ECO:0000313" key="3">
    <source>
        <dbReference type="Proteomes" id="UP000001404"/>
    </source>
</evidence>